<dbReference type="PANTHER" id="PTHR43863:SF2">
    <property type="entry name" value="MALTASE-GLUCOAMYLASE"/>
    <property type="match status" value="1"/>
</dbReference>
<dbReference type="InterPro" id="IPR048395">
    <property type="entry name" value="Glyco_hydro_31_C"/>
</dbReference>
<proteinExistence type="inferred from homology"/>
<dbReference type="InterPro" id="IPR017853">
    <property type="entry name" value="GH"/>
</dbReference>
<dbReference type="Gene3D" id="2.60.40.1180">
    <property type="entry name" value="Golgi alpha-mannosidase II"/>
    <property type="match status" value="1"/>
</dbReference>
<gene>
    <name evidence="5" type="ORF">DHf2319_10665</name>
</gene>
<feature type="domain" description="Glycosyl hydrolase family 31 C-terminal" evidence="4">
    <location>
        <begin position="553"/>
        <end position="639"/>
    </location>
</feature>
<keyword evidence="2 5" id="KW-0378">Hydrolase</keyword>
<evidence type="ECO:0000259" key="3">
    <source>
        <dbReference type="Pfam" id="PF01055"/>
    </source>
</evidence>
<dbReference type="GO" id="GO:0016787">
    <property type="term" value="F:hydrolase activity"/>
    <property type="evidence" value="ECO:0007669"/>
    <property type="project" value="UniProtKB-KW"/>
</dbReference>
<sequence length="717" mass="79013">MNLDSLKLVQSSPAKVTFDAGAGFRLVVEPHAPGVFRVRLGAADAVAHDLPVSGRAKVHADMLIARAEAISEAETRVSDDGSCWEVCQGETILQIGKQAFGLNVVKNSEPLMALTPDGIGHDDGRWAFGVALSGDDTVYGLGYTEMDLNRRGEYVVSDDPLHQALPLAWSPKGWGLYVNTIGRVDHDVAESDSGVYEIHAQAHVLDLFLFTGEPSEILNQYTAITGRAGQVSLWAMGAWLKQSPGTSLTQVIEQVEGLRSNGIAIDNVMLCPPMAWRLQESKLAIDWDSDRFPDPKQVLDLFAAKSIQIALPALPAVLTGTPTFEELEDRGWLLASDSGDAYVCKGNEATAGQDFALLDLTHKDVYRQWVERHRQLADDGVAAVVCDVQFDFPDDVTCRGAESGAMLRTLYPMLARQALYEACAGHKVPPEGLVLTHDLVPAGQRYPWQACKQTEFSWAGMRQSIRAALSVGASGLPLQMHALGDEASNDVDPQLYLRWLAACVFSGNFQFESIAQLRKLQDTHQELLAHWMQWRYRLIPYVLGAMEDAARTGLPIERGMAMCFPQDREAHRWDTQFMCGPALLVAPITEPGNKVQVYLPESEGWWDLSTGWRYDGGQTLEIDAGLDMIPVFGREGHMLCLGPATRSTAEFNSAKLLDEVWMFGMPIHNPVVMRNKIRVMQMQGSSYIKGLEGLKILPSEGLEVKRRGAEVRISRAR</sequence>
<dbReference type="InterPro" id="IPR011013">
    <property type="entry name" value="Gal_mutarotase_sf_dom"/>
</dbReference>
<dbReference type="InterPro" id="IPR051816">
    <property type="entry name" value="Glycosyl_Hydrolase_31"/>
</dbReference>
<organism evidence="5 6">
    <name type="scientific">Orrella daihaiensis</name>
    <dbReference type="NCBI Taxonomy" id="2782176"/>
    <lineage>
        <taxon>Bacteria</taxon>
        <taxon>Pseudomonadati</taxon>
        <taxon>Pseudomonadota</taxon>
        <taxon>Betaproteobacteria</taxon>
        <taxon>Burkholderiales</taxon>
        <taxon>Alcaligenaceae</taxon>
        <taxon>Orrella</taxon>
    </lineage>
</organism>
<evidence type="ECO:0000256" key="2">
    <source>
        <dbReference type="RuleBase" id="RU361185"/>
    </source>
</evidence>
<dbReference type="SUPFAM" id="SSF74650">
    <property type="entry name" value="Galactose mutarotase-like"/>
    <property type="match status" value="1"/>
</dbReference>
<evidence type="ECO:0000256" key="1">
    <source>
        <dbReference type="ARBA" id="ARBA00007806"/>
    </source>
</evidence>
<dbReference type="CDD" id="cd14752">
    <property type="entry name" value="GH31_N"/>
    <property type="match status" value="1"/>
</dbReference>
<dbReference type="InterPro" id="IPR000322">
    <property type="entry name" value="Glyco_hydro_31_TIM"/>
</dbReference>
<keyword evidence="6" id="KW-1185">Reference proteome</keyword>
<evidence type="ECO:0000313" key="5">
    <source>
        <dbReference type="EMBL" id="UOD49898.1"/>
    </source>
</evidence>
<dbReference type="Pfam" id="PF01055">
    <property type="entry name" value="Glyco_hydro_31_2nd"/>
    <property type="match status" value="1"/>
</dbReference>
<dbReference type="SUPFAM" id="SSF51011">
    <property type="entry name" value="Glycosyl hydrolase domain"/>
    <property type="match status" value="1"/>
</dbReference>
<dbReference type="Gene3D" id="3.20.20.80">
    <property type="entry name" value="Glycosidases"/>
    <property type="match status" value="1"/>
</dbReference>
<dbReference type="SUPFAM" id="SSF51445">
    <property type="entry name" value="(Trans)glycosidases"/>
    <property type="match status" value="1"/>
</dbReference>
<dbReference type="EMBL" id="CP063982">
    <property type="protein sequence ID" value="UOD49898.1"/>
    <property type="molecule type" value="Genomic_DNA"/>
</dbReference>
<dbReference type="Pfam" id="PF21365">
    <property type="entry name" value="Glyco_hydro_31_3rd"/>
    <property type="match status" value="1"/>
</dbReference>
<reference evidence="5 6" key="1">
    <citation type="submission" date="2020-11" db="EMBL/GenBank/DDBJ databases">
        <title>Algicoccus daihaiensis sp.nov., isolated from Daihai Lake in Inner Mongolia.</title>
        <authorList>
            <person name="Kai J."/>
        </authorList>
    </citation>
    <scope>NUCLEOTIDE SEQUENCE [LARGE SCALE GENOMIC DNA]</scope>
    <source>
        <strain evidence="6">f23</strain>
    </source>
</reference>
<accession>A0ABY4AII4</accession>
<dbReference type="Gene3D" id="2.60.40.1760">
    <property type="entry name" value="glycosyl hydrolase (family 31)"/>
    <property type="match status" value="1"/>
</dbReference>
<dbReference type="Proteomes" id="UP000831607">
    <property type="component" value="Chromosome"/>
</dbReference>
<dbReference type="InterPro" id="IPR013780">
    <property type="entry name" value="Glyco_hydro_b"/>
</dbReference>
<evidence type="ECO:0000313" key="6">
    <source>
        <dbReference type="Proteomes" id="UP000831607"/>
    </source>
</evidence>
<name>A0ABY4AII4_9BURK</name>
<keyword evidence="2" id="KW-0326">Glycosidase</keyword>
<protein>
    <submittedName>
        <fullName evidence="5">Glycoside hydrolase family 31 protein</fullName>
    </submittedName>
</protein>
<comment type="similarity">
    <text evidence="1 2">Belongs to the glycosyl hydrolase 31 family.</text>
</comment>
<evidence type="ECO:0000259" key="4">
    <source>
        <dbReference type="Pfam" id="PF21365"/>
    </source>
</evidence>
<dbReference type="RefSeq" id="WP_243478145.1">
    <property type="nucleotide sequence ID" value="NZ_CP063982.1"/>
</dbReference>
<feature type="domain" description="Glycoside hydrolase family 31 TIM barrel" evidence="3">
    <location>
        <begin position="231"/>
        <end position="542"/>
    </location>
</feature>
<dbReference type="PANTHER" id="PTHR43863">
    <property type="entry name" value="HYDROLASE, PUTATIVE (AFU_ORTHOLOGUE AFUA_1G03140)-RELATED"/>
    <property type="match status" value="1"/>
</dbReference>